<comment type="caution">
    <text evidence="1">The sequence shown here is derived from an EMBL/GenBank/DDBJ whole genome shotgun (WGS) entry which is preliminary data.</text>
</comment>
<organism evidence="1">
    <name type="scientific">Xanthomonas vasicola pv. vasculorum NCPPB 890</name>
    <dbReference type="NCBI Taxonomy" id="1184265"/>
    <lineage>
        <taxon>Bacteria</taxon>
        <taxon>Pseudomonadati</taxon>
        <taxon>Pseudomonadota</taxon>
        <taxon>Gammaproteobacteria</taxon>
        <taxon>Lysobacterales</taxon>
        <taxon>Lysobacteraceae</taxon>
        <taxon>Xanthomonas</taxon>
    </lineage>
</organism>
<dbReference type="SUPFAM" id="SSF49899">
    <property type="entry name" value="Concanavalin A-like lectins/glucanases"/>
    <property type="match status" value="1"/>
</dbReference>
<sequence length="1280" mass="141600">MGVLLLIALPVRAAAVDAPELLFRVSADRSLEADVARGDGVPNFRDKIALVPTGKRGNAIEWADDGVLSWNAPGNLYTQRGTLSFFWRSRYPVGEAPFVIFRVGYADHTSWDMAWLRIDWNGHGFDAFVTDANLARTRVSFQLDKNPAASDWTHIAFAWDETRGVRLYVDGKEAARVDCGAPCANSGALDFDAALDQFGLAGRVMSPHQVQSRYNFLRGSDFDEIRIYDRMLDGAGASALARLQEPTTAPAIAADAQYAAFLHRYGWDNGHAPPALTAPVTRIRKVEFADARDLKQWMWKATDGIAETTWPGVYNRSRLPGRNDYFQLPDWNTYVEGGKALELTLPDEPFNRIELRGAAYGQATYAAPNAQPQPLFARPQGVVRSVDQFEERRGGTLRFANTAQETPIQEIWAYDVQPGGVPKGSAQLSYTVRSDIQPDYDNLVELRAVIAGRYPASERQTVIALPTKAPARKRASDEAKVTDQHPIVHILVPSSLGDPPPDQPLMRSWSYGWENMHDGLDGIAITLPALTLPATHNGSIPLNIRIKDPIWPARDMLDVSVAVVPGQARTLWLDLRDRILSNDSLMLSIAAAAPGFDAKALDGTQLQLVFKPRAEAISEHVADRFNQVKDNWGFLVEEHTTSKRQLLYKRLDADITDLLRVDPDNALGREYWNDISYANQGELPVEMPTVPKGVPAWAFWQLEDLKTTRRYIRWWIDARQVAYGDFGGGISDDSDLVQQWPGVALMGVDPDILNASMLALSEANYRNGMFTNGLSTIETDELHSYEEGININSALLYLNWGDPCTVERLMETVKAFDTIIQVNPQGHLLFASNWFGGRKVYREPNWQWQKPYSFPIVHPAILLGGYNADSNSRRIVTGLADGYLAHAYTNAKGNWALPNEINWQTGKTRGGELFEGSGGADTLHTFWAAYRFTGEDRYLKAINYRVANSGPNGLSLLNENFLDVMGKRNDWASKLIDAANKDDGSAPDFPHFVAWEQTGNLDYLASIYRSEAREKLQSFYMNTEGHWWSDRVESPTVNLQRARLGGVALKRNQTYPGHTVSWRFADPEAATQVAIAIPAPQQDRFTVIAYNTSSKPQRASMTGWNVAPGQWRITQGVDRDGEGKIDSTGTTREVAFEKSASLDIDFPASRTTILQFERIAATTPVELRPDLGIGHGDVRVTADAIEVTVHSLGHADAPVGFVVLEDARGEELARAGFPALAAPRDLTPRTAVVRLAVPSASTGKDARLRLVTEGEVAEVTQRNNTLAVPKKSATGSSGES</sequence>
<protein>
    <submittedName>
        <fullName evidence="1">Uncharacterized protein</fullName>
    </submittedName>
</protein>
<dbReference type="EMBL" id="AKBN01000520">
    <property type="protein sequence ID" value="KFA02418.1"/>
    <property type="molecule type" value="Genomic_DNA"/>
</dbReference>
<accession>A0A836P3Z2</accession>
<dbReference type="RefSeq" id="WP_017116250.1">
    <property type="nucleotide sequence ID" value="NZ_AKBN02000036.1"/>
</dbReference>
<evidence type="ECO:0000313" key="1">
    <source>
        <dbReference type="EMBL" id="KFA02418.1"/>
    </source>
</evidence>
<reference evidence="1" key="1">
    <citation type="submission" date="2012-05" db="EMBL/GenBank/DDBJ databases">
        <authorList>
            <person name="Studholme D.J."/>
            <person name="Wasukira A."/>
            <person name="Grant M."/>
        </authorList>
    </citation>
    <scope>NUCLEOTIDE SEQUENCE [LARGE SCALE GENOMIC DNA]</scope>
    <source>
        <strain evidence="1">NCPPB 890</strain>
    </source>
</reference>
<gene>
    <name evidence="1" type="ORF">A11K_0109775</name>
</gene>
<dbReference type="Pfam" id="PF13385">
    <property type="entry name" value="Laminin_G_3"/>
    <property type="match status" value="1"/>
</dbReference>
<dbReference type="InterPro" id="IPR013320">
    <property type="entry name" value="ConA-like_dom_sf"/>
</dbReference>
<name>A0A836P3Z2_XANVA</name>
<dbReference type="Gene3D" id="2.60.120.200">
    <property type="match status" value="1"/>
</dbReference>
<proteinExistence type="predicted"/>
<dbReference type="AlphaFoldDB" id="A0A836P3Z2"/>